<keyword evidence="3" id="KW-1185">Reference proteome</keyword>
<dbReference type="Proteomes" id="UP001597138">
    <property type="component" value="Unassembled WGS sequence"/>
</dbReference>
<dbReference type="SMART" id="SM00935">
    <property type="entry name" value="OmpH"/>
    <property type="match status" value="1"/>
</dbReference>
<evidence type="ECO:0000313" key="2">
    <source>
        <dbReference type="EMBL" id="MFD1602330.1"/>
    </source>
</evidence>
<gene>
    <name evidence="2" type="ORF">ACFSC2_06195</name>
</gene>
<dbReference type="InterPro" id="IPR024930">
    <property type="entry name" value="Skp_dom_sf"/>
</dbReference>
<reference evidence="3" key="1">
    <citation type="journal article" date="2019" name="Int. J. Syst. Evol. Microbiol.">
        <title>The Global Catalogue of Microorganisms (GCM) 10K type strain sequencing project: providing services to taxonomists for standard genome sequencing and annotation.</title>
        <authorList>
            <consortium name="The Broad Institute Genomics Platform"/>
            <consortium name="The Broad Institute Genome Sequencing Center for Infectious Disease"/>
            <person name="Wu L."/>
            <person name="Ma J."/>
        </authorList>
    </citation>
    <scope>NUCLEOTIDE SEQUENCE [LARGE SCALE GENOMIC DNA]</scope>
    <source>
        <strain evidence="3">CCUG 70865</strain>
    </source>
</reference>
<dbReference type="Pfam" id="PF03938">
    <property type="entry name" value="OmpH"/>
    <property type="match status" value="1"/>
</dbReference>
<accession>A0ABW4HB78</accession>
<keyword evidence="1" id="KW-0472">Membrane</keyword>
<keyword evidence="1" id="KW-0812">Transmembrane</keyword>
<comment type="caution">
    <text evidence="2">The sequence shown here is derived from an EMBL/GenBank/DDBJ whole genome shotgun (WGS) entry which is preliminary data.</text>
</comment>
<dbReference type="SUPFAM" id="SSF111384">
    <property type="entry name" value="OmpH-like"/>
    <property type="match status" value="1"/>
</dbReference>
<keyword evidence="1" id="KW-1133">Transmembrane helix</keyword>
<dbReference type="InterPro" id="IPR005632">
    <property type="entry name" value="Chaperone_Skp"/>
</dbReference>
<sequence>MKKNTTTVLLSINILLITILFSFIFIYYNSKSKIVYVNTIQLFENFTMTKEFKKAGEKEFNLIKTKVDSLYAKLQSVPNDTTEKKLLMEQFIQKKEELEKFNESFATKQSSKIWIRIKAYSTEFSKINNYQLILGEQNGTFILSADEKIDVTNALLSYLNKKYEGIE</sequence>
<dbReference type="RefSeq" id="WP_379816540.1">
    <property type="nucleotide sequence ID" value="NZ_JBHUDZ010000007.1"/>
</dbReference>
<protein>
    <submittedName>
        <fullName evidence="2">OmpH family outer membrane protein</fullName>
    </submittedName>
</protein>
<name>A0ABW4HB78_9FLAO</name>
<evidence type="ECO:0000256" key="1">
    <source>
        <dbReference type="SAM" id="Phobius"/>
    </source>
</evidence>
<proteinExistence type="predicted"/>
<feature type="transmembrane region" description="Helical" evidence="1">
    <location>
        <begin position="7"/>
        <end position="28"/>
    </location>
</feature>
<organism evidence="2 3">
    <name type="scientific">Flavobacterium artemisiae</name>
    <dbReference type="NCBI Taxonomy" id="2126556"/>
    <lineage>
        <taxon>Bacteria</taxon>
        <taxon>Pseudomonadati</taxon>
        <taxon>Bacteroidota</taxon>
        <taxon>Flavobacteriia</taxon>
        <taxon>Flavobacteriales</taxon>
        <taxon>Flavobacteriaceae</taxon>
        <taxon>Flavobacterium</taxon>
    </lineage>
</organism>
<dbReference type="EMBL" id="JBHUDZ010000007">
    <property type="protein sequence ID" value="MFD1602330.1"/>
    <property type="molecule type" value="Genomic_DNA"/>
</dbReference>
<dbReference type="Gene3D" id="3.30.910.20">
    <property type="entry name" value="Skp domain"/>
    <property type="match status" value="1"/>
</dbReference>
<evidence type="ECO:0000313" key="3">
    <source>
        <dbReference type="Proteomes" id="UP001597138"/>
    </source>
</evidence>